<organism evidence="4 5">
    <name type="scientific">Ascaris lumbricoides</name>
    <name type="common">Giant roundworm</name>
    <dbReference type="NCBI Taxonomy" id="6252"/>
    <lineage>
        <taxon>Eukaryota</taxon>
        <taxon>Metazoa</taxon>
        <taxon>Ecdysozoa</taxon>
        <taxon>Nematoda</taxon>
        <taxon>Chromadorea</taxon>
        <taxon>Rhabditida</taxon>
        <taxon>Spirurina</taxon>
        <taxon>Ascaridomorpha</taxon>
        <taxon>Ascaridoidea</taxon>
        <taxon>Ascarididae</taxon>
        <taxon>Ascaris</taxon>
    </lineage>
</organism>
<dbReference type="Proteomes" id="UP000036681">
    <property type="component" value="Unplaced"/>
</dbReference>
<evidence type="ECO:0000313" key="4">
    <source>
        <dbReference type="Proteomes" id="UP000036681"/>
    </source>
</evidence>
<dbReference type="GO" id="GO:0070390">
    <property type="term" value="C:transcription export complex 2"/>
    <property type="evidence" value="ECO:0007669"/>
    <property type="project" value="TreeGrafter"/>
</dbReference>
<evidence type="ECO:0000256" key="1">
    <source>
        <dbReference type="ARBA" id="ARBA00025771"/>
    </source>
</evidence>
<accession>A0A0M3IR23</accession>
<dbReference type="GO" id="GO:0000973">
    <property type="term" value="P:post-transcriptional tethering of RNA polymerase II gene DNA at nuclear periphery"/>
    <property type="evidence" value="ECO:0007669"/>
    <property type="project" value="TreeGrafter"/>
</dbReference>
<dbReference type="PROSITE" id="PS50250">
    <property type="entry name" value="PCI"/>
    <property type="match status" value="1"/>
</dbReference>
<protein>
    <recommendedName>
        <fullName evidence="2">CSN12-like protein</fullName>
    </recommendedName>
</protein>
<dbReference type="SMART" id="SM00753">
    <property type="entry name" value="PAM"/>
    <property type="match status" value="1"/>
</dbReference>
<dbReference type="PANTHER" id="PTHR12732:SF0">
    <property type="entry name" value="PCI DOMAIN-CONTAINING PROTEIN 2"/>
    <property type="match status" value="1"/>
</dbReference>
<dbReference type="GO" id="GO:0016973">
    <property type="term" value="P:poly(A)+ mRNA export from nucleus"/>
    <property type="evidence" value="ECO:0007669"/>
    <property type="project" value="TreeGrafter"/>
</dbReference>
<dbReference type="InterPro" id="IPR036388">
    <property type="entry name" value="WH-like_DNA-bd_sf"/>
</dbReference>
<dbReference type="PANTHER" id="PTHR12732">
    <property type="entry name" value="UNCHARACTERIZED PROTEASOME COMPONENT REGION PCI-CONTAINING"/>
    <property type="match status" value="1"/>
</dbReference>
<reference evidence="5" key="1">
    <citation type="submission" date="2017-02" db="UniProtKB">
        <authorList>
            <consortium name="WormBaseParasite"/>
        </authorList>
    </citation>
    <scope>IDENTIFICATION</scope>
</reference>
<evidence type="ECO:0000313" key="5">
    <source>
        <dbReference type="WBParaSite" id="ALUE_0002120101-mRNA-1"/>
    </source>
</evidence>
<evidence type="ECO:0000259" key="3">
    <source>
        <dbReference type="PROSITE" id="PS50250"/>
    </source>
</evidence>
<dbReference type="WBParaSite" id="ALUE_0002120101-mRNA-1">
    <property type="protein sequence ID" value="ALUE_0002120101-mRNA-1"/>
    <property type="gene ID" value="ALUE_0002120101"/>
</dbReference>
<comment type="similarity">
    <text evidence="1">Belongs to the CSN12 family.</text>
</comment>
<feature type="domain" description="PCI" evidence="3">
    <location>
        <begin position="42"/>
        <end position="211"/>
    </location>
</feature>
<proteinExistence type="inferred from homology"/>
<dbReference type="GO" id="GO:0003690">
    <property type="term" value="F:double-stranded DNA binding"/>
    <property type="evidence" value="ECO:0007669"/>
    <property type="project" value="InterPro"/>
</dbReference>
<dbReference type="AlphaFoldDB" id="A0A0M3IR23"/>
<name>A0A0M3IR23_ASCLU</name>
<dbReference type="Gene3D" id="1.10.10.10">
    <property type="entry name" value="Winged helix-like DNA-binding domain superfamily/Winged helix DNA-binding domain"/>
    <property type="match status" value="1"/>
</dbReference>
<keyword evidence="4" id="KW-1185">Reference proteome</keyword>
<dbReference type="GO" id="GO:0006368">
    <property type="term" value="P:transcription elongation by RNA polymerase II"/>
    <property type="evidence" value="ECO:0007669"/>
    <property type="project" value="TreeGrafter"/>
</dbReference>
<dbReference type="InterPro" id="IPR000717">
    <property type="entry name" value="PCI_dom"/>
</dbReference>
<evidence type="ECO:0000256" key="2">
    <source>
        <dbReference type="ARBA" id="ARBA00033214"/>
    </source>
</evidence>
<dbReference type="InterPro" id="IPR045114">
    <property type="entry name" value="Csn12-like"/>
</dbReference>
<dbReference type="GO" id="GO:0003723">
    <property type="term" value="F:RNA binding"/>
    <property type="evidence" value="ECO:0007669"/>
    <property type="project" value="InterPro"/>
</dbReference>
<sequence>MGYYSSFTVAGLINKLNLLKPLIRAIEADAELYEKFSMADKVTYNYYLGRKAMFDSDLALSERSLSYAFRNCPLECKNNKRLILMYLIPVKMFLGHMPTTALLEQFQLEQFLLVVESVKDGNLKKLDEAFSQHEHFFVDCGIFLMLEKANIVASNQIPLESFMHALHWLGIDDIDEDELECILANLIAEASSPMFDLSPMTESLSPLSCILCICMTFKGAVCPIMEEMLFAIVTQA</sequence>